<dbReference type="EMBL" id="CABR01000044">
    <property type="protein sequence ID" value="CBI09662.1"/>
    <property type="molecule type" value="Genomic_DNA"/>
</dbReference>
<feature type="transmembrane region" description="Helical" evidence="1">
    <location>
        <begin position="221"/>
        <end position="244"/>
    </location>
</feature>
<feature type="transmembrane region" description="Helical" evidence="1">
    <location>
        <begin position="170"/>
        <end position="193"/>
    </location>
</feature>
<evidence type="ECO:0000256" key="1">
    <source>
        <dbReference type="SAM" id="Phobius"/>
    </source>
</evidence>
<feature type="transmembrane region" description="Helical" evidence="1">
    <location>
        <begin position="137"/>
        <end position="158"/>
    </location>
</feature>
<evidence type="ECO:0000313" key="2">
    <source>
        <dbReference type="EMBL" id="CBI09662.1"/>
    </source>
</evidence>
<reference evidence="2" key="1">
    <citation type="submission" date="2009-10" db="EMBL/GenBank/DDBJ databases">
        <title>Diversity of trophic interactions inside an arsenic-rich microbial ecosystem.</title>
        <authorList>
            <person name="Bertin P.N."/>
            <person name="Heinrich-Salmeron A."/>
            <person name="Pelletier E."/>
            <person name="Goulhen-Chollet F."/>
            <person name="Arsene-Ploetze F."/>
            <person name="Gallien S."/>
            <person name="Calteau A."/>
            <person name="Vallenet D."/>
            <person name="Casiot C."/>
            <person name="Chane-Woon-Ming B."/>
            <person name="Giloteaux L."/>
            <person name="Barakat M."/>
            <person name="Bonnefoy V."/>
            <person name="Bruneel O."/>
            <person name="Chandler M."/>
            <person name="Cleiss J."/>
            <person name="Duran R."/>
            <person name="Elbaz-Poulichet F."/>
            <person name="Fonknechten N."/>
            <person name="Lauga B."/>
            <person name="Mornico D."/>
            <person name="Ortet P."/>
            <person name="Schaeffer C."/>
            <person name="Siguier P."/>
            <person name="Alexander Thil Smith A."/>
            <person name="Van Dorsselaer A."/>
            <person name="Weissenbach J."/>
            <person name="Medigue C."/>
            <person name="Le Paslier D."/>
        </authorList>
    </citation>
    <scope>NUCLEOTIDE SEQUENCE</scope>
</reference>
<keyword evidence="1" id="KW-0472">Membrane</keyword>
<name>E6QQZ1_9ZZZZ</name>
<keyword evidence="1" id="KW-1133">Transmembrane helix</keyword>
<protein>
    <submittedName>
        <fullName evidence="2">Uncharacterized protein</fullName>
    </submittedName>
</protein>
<proteinExistence type="predicted"/>
<gene>
    <name evidence="2" type="ORF">CARN7_0401</name>
</gene>
<organism evidence="2">
    <name type="scientific">mine drainage metagenome</name>
    <dbReference type="NCBI Taxonomy" id="410659"/>
    <lineage>
        <taxon>unclassified sequences</taxon>
        <taxon>metagenomes</taxon>
        <taxon>ecological metagenomes</taxon>
    </lineage>
</organism>
<dbReference type="AlphaFoldDB" id="E6QQZ1"/>
<accession>E6QQZ1</accession>
<keyword evidence="1" id="KW-0812">Transmembrane</keyword>
<comment type="caution">
    <text evidence="2">The sequence shown here is derived from an EMBL/GenBank/DDBJ whole genome shotgun (WGS) entry which is preliminary data.</text>
</comment>
<sequence>MAWFEKEMSFAGEKLTEAAKNSIALAGDRLGEVVQAGATQIGAELRDVVQTTSQEIDAKLDMISAELHDQRQFTKDDVRELVDYAADRFSGALDERMAVARQQISDLVEEKVEYFKVEVDQFFIQRQRDLARERHRLWWNVFFAVLTSILVGVVSWFYQHVERGELDLFAIFRIVMASLTGGYAVYLLVKMVLRWRSMSEHRKDVMFLTMRYWGVLRPENMFMNVLLLVLMVLGLQLFLFPQWLLRLPGGDELLRVLRDMFPHLHW</sequence>